<dbReference type="Pfam" id="PF00248">
    <property type="entry name" value="Aldo_ket_red"/>
    <property type="match status" value="1"/>
</dbReference>
<dbReference type="AlphaFoldDB" id="A0A9P7BD94"/>
<dbReference type="InterPro" id="IPR023210">
    <property type="entry name" value="NADP_OxRdtase_dom"/>
</dbReference>
<proteinExistence type="predicted"/>
<evidence type="ECO:0000259" key="2">
    <source>
        <dbReference type="Pfam" id="PF00248"/>
    </source>
</evidence>
<gene>
    <name evidence="3" type="ORF">C6P45_001150</name>
</gene>
<dbReference type="PANTHER" id="PTHR43364">
    <property type="entry name" value="NADH-SPECIFIC METHYLGLYOXAL REDUCTASE-RELATED"/>
    <property type="match status" value="1"/>
</dbReference>
<dbReference type="Gene3D" id="3.20.20.100">
    <property type="entry name" value="NADP-dependent oxidoreductase domain"/>
    <property type="match status" value="1"/>
</dbReference>
<accession>A0A9P7BD94</accession>
<evidence type="ECO:0000256" key="1">
    <source>
        <dbReference type="ARBA" id="ARBA00023002"/>
    </source>
</evidence>
<feature type="domain" description="NADP-dependent oxidoreductase" evidence="2">
    <location>
        <begin position="3"/>
        <end position="115"/>
    </location>
</feature>
<comment type="caution">
    <text evidence="3">The sequence shown here is derived from an EMBL/GenBank/DDBJ whole genome shotgun (WGS) entry which is preliminary data.</text>
</comment>
<dbReference type="OrthoDB" id="48988at2759"/>
<dbReference type="SUPFAM" id="SSF51430">
    <property type="entry name" value="NAD(P)-linked oxidoreductase"/>
    <property type="match status" value="1"/>
</dbReference>
<dbReference type="InterPro" id="IPR036812">
    <property type="entry name" value="NAD(P)_OxRdtase_dom_sf"/>
</dbReference>
<reference evidence="3 4" key="1">
    <citation type="submission" date="2020-11" db="EMBL/GenBank/DDBJ databases">
        <title>Kefir isolates.</title>
        <authorList>
            <person name="Marcisauskas S."/>
            <person name="Kim Y."/>
            <person name="Blasche S."/>
        </authorList>
    </citation>
    <scope>NUCLEOTIDE SEQUENCE [LARGE SCALE GENOMIC DNA]</scope>
    <source>
        <strain evidence="3 4">OG2</strain>
    </source>
</reference>
<evidence type="ECO:0000313" key="3">
    <source>
        <dbReference type="EMBL" id="KAG0671137.1"/>
    </source>
</evidence>
<dbReference type="InterPro" id="IPR050523">
    <property type="entry name" value="AKR_Detox_Biosynth"/>
</dbReference>
<organism evidence="3 4">
    <name type="scientific">Maudiozyma exigua</name>
    <name type="common">Yeast</name>
    <name type="synonym">Kazachstania exigua</name>
    <dbReference type="NCBI Taxonomy" id="34358"/>
    <lineage>
        <taxon>Eukaryota</taxon>
        <taxon>Fungi</taxon>
        <taxon>Dikarya</taxon>
        <taxon>Ascomycota</taxon>
        <taxon>Saccharomycotina</taxon>
        <taxon>Saccharomycetes</taxon>
        <taxon>Saccharomycetales</taxon>
        <taxon>Saccharomycetaceae</taxon>
        <taxon>Maudiozyma</taxon>
    </lineage>
</organism>
<protein>
    <recommendedName>
        <fullName evidence="2">NADP-dependent oxidoreductase domain-containing protein</fullName>
    </recommendedName>
</protein>
<keyword evidence="4" id="KW-1185">Reference proteome</keyword>
<sequence>MANQQSLSRKNITNGVKNSVRRLGAYIDVLRIHRFDSNTPIKETMKVLNDVIETNDVKYIGTSSMRPIQFFKIQSVAEQNGWFKFVKVQSYYSFLYGEDERDLDIYYKKYNISFTP</sequence>
<dbReference type="GO" id="GO:0016491">
    <property type="term" value="F:oxidoreductase activity"/>
    <property type="evidence" value="ECO:0007669"/>
    <property type="project" value="UniProtKB-KW"/>
</dbReference>
<evidence type="ECO:0000313" key="4">
    <source>
        <dbReference type="Proteomes" id="UP000750334"/>
    </source>
</evidence>
<dbReference type="PANTHER" id="PTHR43364:SF15">
    <property type="entry name" value="ARYL-ALCOHOL DEHYDROGENASE AAD16-RELATED"/>
    <property type="match status" value="1"/>
</dbReference>
<dbReference type="EMBL" id="PUHR01000015">
    <property type="protein sequence ID" value="KAG0671137.1"/>
    <property type="molecule type" value="Genomic_DNA"/>
</dbReference>
<keyword evidence="1" id="KW-0560">Oxidoreductase</keyword>
<dbReference type="Proteomes" id="UP000750334">
    <property type="component" value="Unassembled WGS sequence"/>
</dbReference>
<name>A0A9P7BD94_MAUEX</name>